<evidence type="ECO:0000313" key="4">
    <source>
        <dbReference type="Proteomes" id="UP000014760"/>
    </source>
</evidence>
<evidence type="ECO:0000256" key="1">
    <source>
        <dbReference type="SAM" id="MobiDB-lite"/>
    </source>
</evidence>
<sequence length="116" mass="13488">KEEDCHEYDATTAEEEDDQDNRRGVKRKKEEDFLYEMDEADGALEQVLDDMSNDQTKDKGKTFFGDRKLNKVLRRLSSSKKKQREDFRKSAEVRTAQEPKIVESVSSENVANPAKR</sequence>
<dbReference type="Proteomes" id="UP000014760">
    <property type="component" value="Unassembled WGS sequence"/>
</dbReference>
<evidence type="ECO:0000313" key="2">
    <source>
        <dbReference type="EMBL" id="ELU02842.1"/>
    </source>
</evidence>
<proteinExistence type="predicted"/>
<dbReference type="EMBL" id="AMQN01045848">
    <property type="status" value="NOT_ANNOTATED_CDS"/>
    <property type="molecule type" value="Genomic_DNA"/>
</dbReference>
<evidence type="ECO:0000313" key="3">
    <source>
        <dbReference type="EnsemblMetazoa" id="CapteP198059"/>
    </source>
</evidence>
<feature type="region of interest" description="Disordered" evidence="1">
    <location>
        <begin position="1"/>
        <end position="29"/>
    </location>
</feature>
<dbReference type="EMBL" id="KB303714">
    <property type="protein sequence ID" value="ELU02842.1"/>
    <property type="molecule type" value="Genomic_DNA"/>
</dbReference>
<feature type="non-terminal residue" evidence="2">
    <location>
        <position position="1"/>
    </location>
</feature>
<feature type="region of interest" description="Disordered" evidence="1">
    <location>
        <begin position="74"/>
        <end position="116"/>
    </location>
</feature>
<gene>
    <name evidence="2" type="ORF">CAPTEDRAFT_198059</name>
</gene>
<accession>R7UHT8</accession>
<dbReference type="EnsemblMetazoa" id="CapteT198059">
    <property type="protein sequence ID" value="CapteP198059"/>
    <property type="gene ID" value="CapteG198059"/>
</dbReference>
<reference evidence="2 4" key="2">
    <citation type="journal article" date="2013" name="Nature">
        <title>Insights into bilaterian evolution from three spiralian genomes.</title>
        <authorList>
            <person name="Simakov O."/>
            <person name="Marletaz F."/>
            <person name="Cho S.J."/>
            <person name="Edsinger-Gonzales E."/>
            <person name="Havlak P."/>
            <person name="Hellsten U."/>
            <person name="Kuo D.H."/>
            <person name="Larsson T."/>
            <person name="Lv J."/>
            <person name="Arendt D."/>
            <person name="Savage R."/>
            <person name="Osoegawa K."/>
            <person name="de Jong P."/>
            <person name="Grimwood J."/>
            <person name="Chapman J.A."/>
            <person name="Shapiro H."/>
            <person name="Aerts A."/>
            <person name="Otillar R.P."/>
            <person name="Terry A.Y."/>
            <person name="Boore J.L."/>
            <person name="Grigoriev I.V."/>
            <person name="Lindberg D.R."/>
            <person name="Seaver E.C."/>
            <person name="Weisblat D.A."/>
            <person name="Putnam N.H."/>
            <person name="Rokhsar D.S."/>
        </authorList>
    </citation>
    <scope>NUCLEOTIDE SEQUENCE</scope>
    <source>
        <strain evidence="2 4">I ESC-2004</strain>
    </source>
</reference>
<feature type="compositionally biased region" description="Basic and acidic residues" evidence="1">
    <location>
        <begin position="20"/>
        <end position="29"/>
    </location>
</feature>
<feature type="compositionally biased region" description="Acidic residues" evidence="1">
    <location>
        <begin position="1"/>
        <end position="19"/>
    </location>
</feature>
<feature type="compositionally biased region" description="Basic and acidic residues" evidence="1">
    <location>
        <begin position="83"/>
        <end position="101"/>
    </location>
</feature>
<reference evidence="3" key="3">
    <citation type="submission" date="2015-06" db="UniProtKB">
        <authorList>
            <consortium name="EnsemblMetazoa"/>
        </authorList>
    </citation>
    <scope>IDENTIFICATION</scope>
</reference>
<dbReference type="HOGENOM" id="CLU_2102923_0_0_1"/>
<name>R7UHT8_CAPTE</name>
<organism evidence="2">
    <name type="scientific">Capitella teleta</name>
    <name type="common">Polychaete worm</name>
    <dbReference type="NCBI Taxonomy" id="283909"/>
    <lineage>
        <taxon>Eukaryota</taxon>
        <taxon>Metazoa</taxon>
        <taxon>Spiralia</taxon>
        <taxon>Lophotrochozoa</taxon>
        <taxon>Annelida</taxon>
        <taxon>Polychaeta</taxon>
        <taxon>Sedentaria</taxon>
        <taxon>Scolecida</taxon>
        <taxon>Capitellidae</taxon>
        <taxon>Capitella</taxon>
    </lineage>
</organism>
<reference evidence="4" key="1">
    <citation type="submission" date="2012-12" db="EMBL/GenBank/DDBJ databases">
        <authorList>
            <person name="Hellsten U."/>
            <person name="Grimwood J."/>
            <person name="Chapman J.A."/>
            <person name="Shapiro H."/>
            <person name="Aerts A."/>
            <person name="Otillar R.P."/>
            <person name="Terry A.Y."/>
            <person name="Boore J.L."/>
            <person name="Simakov O."/>
            <person name="Marletaz F."/>
            <person name="Cho S.-J."/>
            <person name="Edsinger-Gonzales E."/>
            <person name="Havlak P."/>
            <person name="Kuo D.-H."/>
            <person name="Larsson T."/>
            <person name="Lv J."/>
            <person name="Arendt D."/>
            <person name="Savage R."/>
            <person name="Osoegawa K."/>
            <person name="de Jong P."/>
            <person name="Lindberg D.R."/>
            <person name="Seaver E.C."/>
            <person name="Weisblat D.A."/>
            <person name="Putnam N.H."/>
            <person name="Grigoriev I.V."/>
            <person name="Rokhsar D.S."/>
        </authorList>
    </citation>
    <scope>NUCLEOTIDE SEQUENCE</scope>
    <source>
        <strain evidence="4">I ESC-2004</strain>
    </source>
</reference>
<keyword evidence="4" id="KW-1185">Reference proteome</keyword>
<dbReference type="AlphaFoldDB" id="R7UHT8"/>
<protein>
    <submittedName>
        <fullName evidence="2 3">Uncharacterized protein</fullName>
    </submittedName>
</protein>